<dbReference type="AlphaFoldDB" id="A0A423DYM9"/>
<dbReference type="Proteomes" id="UP000285286">
    <property type="component" value="Unassembled WGS sequence"/>
</dbReference>
<name>A0A423DYM9_9PSED</name>
<accession>A0A423DYM9</accession>
<evidence type="ECO:0000313" key="1">
    <source>
        <dbReference type="EMBL" id="ROL77534.1"/>
    </source>
</evidence>
<gene>
    <name evidence="1" type="ORF">BHU25_04975</name>
</gene>
<evidence type="ECO:0000313" key="2">
    <source>
        <dbReference type="Proteomes" id="UP000285286"/>
    </source>
</evidence>
<dbReference type="RefSeq" id="WP_148046492.1">
    <property type="nucleotide sequence ID" value="NZ_MOAM01000010.1"/>
</dbReference>
<organism evidence="1 2">
    <name type="scientific">Pseudomonas vranovensis</name>
    <dbReference type="NCBI Taxonomy" id="321661"/>
    <lineage>
        <taxon>Bacteria</taxon>
        <taxon>Pseudomonadati</taxon>
        <taxon>Pseudomonadota</taxon>
        <taxon>Gammaproteobacteria</taxon>
        <taxon>Pseudomonadales</taxon>
        <taxon>Pseudomonadaceae</taxon>
        <taxon>Pseudomonas</taxon>
    </lineage>
</organism>
<reference evidence="1 2" key="1">
    <citation type="submission" date="2016-10" db="EMBL/GenBank/DDBJ databases">
        <title>Comparative genome analysis of multiple Pseudomonas spp. focuses on biocontrol and plant growth promoting traits.</title>
        <authorList>
            <person name="Tao X.-Y."/>
            <person name="Taylor C.G."/>
        </authorList>
    </citation>
    <scope>NUCLEOTIDE SEQUENCE [LARGE SCALE GENOMIC DNA]</scope>
    <source>
        <strain evidence="1 2">15D11</strain>
    </source>
</reference>
<proteinExistence type="predicted"/>
<comment type="caution">
    <text evidence="1">The sequence shown here is derived from an EMBL/GenBank/DDBJ whole genome shotgun (WGS) entry which is preliminary data.</text>
</comment>
<sequence length="208" mass="23182">MSKLTGVVADSSILSFHPEVSAAQRDSVLLAISAAEMVTRDAYEQGLIDDWFNYYRRQLMFYGYDPLQASQVHWPGGERPNIVDKALRSIAAASGGSELALSMGGTLEALRGARDALLHFEQRVQKTGVFQLLPCAPGKAGQVDMVLYHESMALTQARAGFLFRERQTRQVKAELVRFNVALFDQELRAKVEKMRQAGRMRNLGTFLV</sequence>
<protein>
    <submittedName>
        <fullName evidence="1">Uncharacterized protein</fullName>
    </submittedName>
</protein>
<dbReference type="EMBL" id="MOAM01000010">
    <property type="protein sequence ID" value="ROL77534.1"/>
    <property type="molecule type" value="Genomic_DNA"/>
</dbReference>
<keyword evidence="2" id="KW-1185">Reference proteome</keyword>